<organism evidence="2 3">
    <name type="scientific">Eumeta variegata</name>
    <name type="common">Bagworm moth</name>
    <name type="synonym">Eumeta japonica</name>
    <dbReference type="NCBI Taxonomy" id="151549"/>
    <lineage>
        <taxon>Eukaryota</taxon>
        <taxon>Metazoa</taxon>
        <taxon>Ecdysozoa</taxon>
        <taxon>Arthropoda</taxon>
        <taxon>Hexapoda</taxon>
        <taxon>Insecta</taxon>
        <taxon>Pterygota</taxon>
        <taxon>Neoptera</taxon>
        <taxon>Endopterygota</taxon>
        <taxon>Lepidoptera</taxon>
        <taxon>Glossata</taxon>
        <taxon>Ditrysia</taxon>
        <taxon>Tineoidea</taxon>
        <taxon>Psychidae</taxon>
        <taxon>Oiketicinae</taxon>
        <taxon>Eumeta</taxon>
    </lineage>
</organism>
<comment type="caution">
    <text evidence="2">The sequence shown here is derived from an EMBL/GenBank/DDBJ whole genome shotgun (WGS) entry which is preliminary data.</text>
</comment>
<dbReference type="AlphaFoldDB" id="A0A4C1YHB8"/>
<accession>A0A4C1YHB8</accession>
<feature type="compositionally biased region" description="Basic residues" evidence="1">
    <location>
        <begin position="97"/>
        <end position="106"/>
    </location>
</feature>
<dbReference type="Proteomes" id="UP000299102">
    <property type="component" value="Unassembled WGS sequence"/>
</dbReference>
<evidence type="ECO:0000313" key="2">
    <source>
        <dbReference type="EMBL" id="GBP74440.1"/>
    </source>
</evidence>
<keyword evidence="3" id="KW-1185">Reference proteome</keyword>
<dbReference type="EMBL" id="BGZK01001207">
    <property type="protein sequence ID" value="GBP74440.1"/>
    <property type="molecule type" value="Genomic_DNA"/>
</dbReference>
<protein>
    <submittedName>
        <fullName evidence="2">Uncharacterized protein</fullName>
    </submittedName>
</protein>
<proteinExistence type="predicted"/>
<feature type="region of interest" description="Disordered" evidence="1">
    <location>
        <begin position="68"/>
        <end position="117"/>
    </location>
</feature>
<evidence type="ECO:0000313" key="3">
    <source>
        <dbReference type="Proteomes" id="UP000299102"/>
    </source>
</evidence>
<evidence type="ECO:0000256" key="1">
    <source>
        <dbReference type="SAM" id="MobiDB-lite"/>
    </source>
</evidence>
<gene>
    <name evidence="2" type="ORF">EVAR_60590_1</name>
</gene>
<name>A0A4C1YHB8_EUMVA</name>
<sequence>MHGVNSGLIQWRYERKCHKFEGQVSRRVIRFSSGYAQLLRSHQSLSASWERIEYLIEEGRVVGRGSERGQLQPLLGPGPAYVVSPRHVTGRHSFDRPRRRRPRRPVSNREESGGAAARPIKKLKFNLSAIVRRAAKTGAAAEKTVPPGTAAAGARALPAEIAACRAAARRRLGELKPHCYERRDVPDGLGALYGGTFENSRVTFESSRSESESSTFARVTCSSVGDVAARRVWSATPRRIAMTLAATSSTSNSNFTTSVVNDVFARNRTEDIARGDDAGRRPARSLHTII</sequence>
<reference evidence="2 3" key="1">
    <citation type="journal article" date="2019" name="Commun. Biol.">
        <title>The bagworm genome reveals a unique fibroin gene that provides high tensile strength.</title>
        <authorList>
            <person name="Kono N."/>
            <person name="Nakamura H."/>
            <person name="Ohtoshi R."/>
            <person name="Tomita M."/>
            <person name="Numata K."/>
            <person name="Arakawa K."/>
        </authorList>
    </citation>
    <scope>NUCLEOTIDE SEQUENCE [LARGE SCALE GENOMIC DNA]</scope>
</reference>